<dbReference type="RefSeq" id="WP_070212816.1">
    <property type="nucleotide sequence ID" value="NZ_JAARZC010000005.1"/>
</dbReference>
<dbReference type="Proteomes" id="UP000559864">
    <property type="component" value="Unassembled WGS sequence"/>
</dbReference>
<sequence length="93" mass="10665">MSKNKQVSKIVLVKQWLKQRTYKNGTLSFFNCLKLIANILGIIGAFKVAIMVLGFVLGVLYKVLPFLIEVCNFLENLASSLSYKGRRFFYGFY</sequence>
<comment type="caution">
    <text evidence="2">The sequence shown here is derived from an EMBL/GenBank/DDBJ whole genome shotgun (WGS) entry which is preliminary data.</text>
</comment>
<evidence type="ECO:0000256" key="1">
    <source>
        <dbReference type="SAM" id="Phobius"/>
    </source>
</evidence>
<accession>A0A7X0ZFM6</accession>
<keyword evidence="1" id="KW-1133">Transmembrane helix</keyword>
<feature type="transmembrane region" description="Helical" evidence="1">
    <location>
        <begin position="35"/>
        <end position="61"/>
    </location>
</feature>
<evidence type="ECO:0000313" key="2">
    <source>
        <dbReference type="EMBL" id="MBC2250964.1"/>
    </source>
</evidence>
<protein>
    <submittedName>
        <fullName evidence="2">Uncharacterized protein</fullName>
    </submittedName>
</protein>
<dbReference type="AlphaFoldDB" id="A0A7X0ZFM6"/>
<proteinExistence type="predicted"/>
<dbReference type="EMBL" id="JAARZC010000005">
    <property type="protein sequence ID" value="MBC2250964.1"/>
    <property type="molecule type" value="Genomic_DNA"/>
</dbReference>
<organism evidence="2 3">
    <name type="scientific">Listeria cossartiae subsp. cayugensis</name>
    <dbReference type="NCBI Taxonomy" id="2713505"/>
    <lineage>
        <taxon>Bacteria</taxon>
        <taxon>Bacillati</taxon>
        <taxon>Bacillota</taxon>
        <taxon>Bacilli</taxon>
        <taxon>Bacillales</taxon>
        <taxon>Listeriaceae</taxon>
        <taxon>Listeria</taxon>
        <taxon>Listeria cossartiae</taxon>
    </lineage>
</organism>
<evidence type="ECO:0000313" key="3">
    <source>
        <dbReference type="Proteomes" id="UP000559864"/>
    </source>
</evidence>
<name>A0A7X0ZFM6_9LIST</name>
<gene>
    <name evidence="2" type="ORF">HCB49_13290</name>
</gene>
<reference evidence="2 3" key="1">
    <citation type="submission" date="2020-03" db="EMBL/GenBank/DDBJ databases">
        <title>Soil Listeria distribution.</title>
        <authorList>
            <person name="Liao J."/>
            <person name="Wiedmann M."/>
        </authorList>
    </citation>
    <scope>NUCLEOTIDE SEQUENCE [LARGE SCALE GENOMIC DNA]</scope>
    <source>
        <strain evidence="2 3">FSL L7-0123</strain>
    </source>
</reference>
<keyword evidence="1" id="KW-0812">Transmembrane</keyword>
<keyword evidence="1" id="KW-0472">Membrane</keyword>